<name>A0ABR8RM64_9CELL</name>
<feature type="transmembrane region" description="Helical" evidence="2">
    <location>
        <begin position="53"/>
        <end position="76"/>
    </location>
</feature>
<accession>A0ABR8RM64</accession>
<dbReference type="RefSeq" id="WP_191794156.1">
    <property type="nucleotide sequence ID" value="NZ_JACSQQ010000001.1"/>
</dbReference>
<feature type="region of interest" description="Disordered" evidence="1">
    <location>
        <begin position="448"/>
        <end position="483"/>
    </location>
</feature>
<dbReference type="EMBL" id="JACSQQ010000001">
    <property type="protein sequence ID" value="MBD7948888.1"/>
    <property type="molecule type" value="Genomic_DNA"/>
</dbReference>
<keyword evidence="2" id="KW-1133">Transmembrane helix</keyword>
<feature type="transmembrane region" description="Helical" evidence="2">
    <location>
        <begin position="283"/>
        <end position="304"/>
    </location>
</feature>
<proteinExistence type="predicted"/>
<keyword evidence="4" id="KW-1185">Reference proteome</keyword>
<feature type="transmembrane region" description="Helical" evidence="2">
    <location>
        <begin position="338"/>
        <end position="356"/>
    </location>
</feature>
<feature type="compositionally biased region" description="Gly residues" evidence="1">
    <location>
        <begin position="455"/>
        <end position="465"/>
    </location>
</feature>
<gene>
    <name evidence="3" type="ORF">H9652_00515</name>
</gene>
<organism evidence="3 4">
    <name type="scientific">Oerskovia rustica</name>
    <dbReference type="NCBI Taxonomy" id="2762237"/>
    <lineage>
        <taxon>Bacteria</taxon>
        <taxon>Bacillati</taxon>
        <taxon>Actinomycetota</taxon>
        <taxon>Actinomycetes</taxon>
        <taxon>Micrococcales</taxon>
        <taxon>Cellulomonadaceae</taxon>
        <taxon>Oerskovia</taxon>
    </lineage>
</organism>
<dbReference type="Proteomes" id="UP000641803">
    <property type="component" value="Unassembled WGS sequence"/>
</dbReference>
<evidence type="ECO:0000313" key="3">
    <source>
        <dbReference type="EMBL" id="MBD7948888.1"/>
    </source>
</evidence>
<keyword evidence="2" id="KW-0472">Membrane</keyword>
<feature type="transmembrane region" description="Helical" evidence="2">
    <location>
        <begin position="399"/>
        <end position="418"/>
    </location>
</feature>
<comment type="caution">
    <text evidence="3">The sequence shown here is derived from an EMBL/GenBank/DDBJ whole genome shotgun (WGS) entry which is preliminary data.</text>
</comment>
<evidence type="ECO:0000256" key="2">
    <source>
        <dbReference type="SAM" id="Phobius"/>
    </source>
</evidence>
<feature type="transmembrane region" description="Helical" evidence="2">
    <location>
        <begin position="424"/>
        <end position="441"/>
    </location>
</feature>
<protein>
    <submittedName>
        <fullName evidence="3">Uncharacterized protein</fullName>
    </submittedName>
</protein>
<evidence type="ECO:0000256" key="1">
    <source>
        <dbReference type="SAM" id="MobiDB-lite"/>
    </source>
</evidence>
<evidence type="ECO:0000313" key="4">
    <source>
        <dbReference type="Proteomes" id="UP000641803"/>
    </source>
</evidence>
<reference evidence="3 4" key="1">
    <citation type="submission" date="2020-08" db="EMBL/GenBank/DDBJ databases">
        <title>A Genomic Blueprint of the Chicken Gut Microbiome.</title>
        <authorList>
            <person name="Gilroy R."/>
            <person name="Ravi A."/>
            <person name="Getino M."/>
            <person name="Pursley I."/>
            <person name="Horton D.L."/>
            <person name="Alikhan N.-F."/>
            <person name="Baker D."/>
            <person name="Gharbi K."/>
            <person name="Hall N."/>
            <person name="Watson M."/>
            <person name="Adriaenssens E.M."/>
            <person name="Foster-Nyarko E."/>
            <person name="Jarju S."/>
            <person name="Secka A."/>
            <person name="Antonio M."/>
            <person name="Oren A."/>
            <person name="Chaudhuri R."/>
            <person name="La Ragione R.M."/>
            <person name="Hildebrand F."/>
            <person name="Pallen M.J."/>
        </authorList>
    </citation>
    <scope>NUCLEOTIDE SEQUENCE [LARGE SCALE GENOMIC DNA]</scope>
    <source>
        <strain evidence="3 4">Sa4CUA1</strain>
    </source>
</reference>
<keyword evidence="2" id="KW-0812">Transmembrane</keyword>
<sequence length="483" mass="50349">MATIPSEPTISDSERAELEALRAEVRRLRAERPAPPSGTVPDAAPRRGGWLRWTAVTVLLVLAGVLMLGSVVARYVRGEILDTDHYVATVTPLGSDPAIQAEISTKVSDAILERIDLETVTTQALATLTQNVDQVPPQVQGLAPLLASQGESFVRSTVDRMVTSPTFEELWIVANRQAHKNLVSVLTGEGGTAVTADANGQVTLSLGPMIDEVTKRLSARGFTFVENLPSINPQFVLFTSDDVVTAQRAVAALSKAANVLPWLSLLVAAGAVWAAPRGRRRRAVILAGVTYVVAMAILAIAITVGRSLYLGAVPSDALSPSAATALIDAVLVPLRTSLRAVFAFGVVVVLAAYLTGPSRSAVAVRGGFNWLVRAASRGHAGDSGRPPHPFEVWVARLRWPLIALVLAGALAVLVFSRYPSGSTILVIALVAAVLVVAIQVVSAPARGAARATGPEGPGGAVGVGGSTEQEGSAEEEAATPVAR</sequence>